<organism evidence="1 2">
    <name type="scientific">Portunus trituberculatus</name>
    <name type="common">Swimming crab</name>
    <name type="synonym">Neptunus trituberculatus</name>
    <dbReference type="NCBI Taxonomy" id="210409"/>
    <lineage>
        <taxon>Eukaryota</taxon>
        <taxon>Metazoa</taxon>
        <taxon>Ecdysozoa</taxon>
        <taxon>Arthropoda</taxon>
        <taxon>Crustacea</taxon>
        <taxon>Multicrustacea</taxon>
        <taxon>Malacostraca</taxon>
        <taxon>Eumalacostraca</taxon>
        <taxon>Eucarida</taxon>
        <taxon>Decapoda</taxon>
        <taxon>Pleocyemata</taxon>
        <taxon>Brachyura</taxon>
        <taxon>Eubrachyura</taxon>
        <taxon>Portunoidea</taxon>
        <taxon>Portunidae</taxon>
        <taxon>Portuninae</taxon>
        <taxon>Portunus</taxon>
    </lineage>
</organism>
<comment type="caution">
    <text evidence="1">The sequence shown here is derived from an EMBL/GenBank/DDBJ whole genome shotgun (WGS) entry which is preliminary data.</text>
</comment>
<evidence type="ECO:0000313" key="1">
    <source>
        <dbReference type="EMBL" id="MPC62118.1"/>
    </source>
</evidence>
<evidence type="ECO:0000313" key="2">
    <source>
        <dbReference type="Proteomes" id="UP000324222"/>
    </source>
</evidence>
<keyword evidence="2" id="KW-1185">Reference proteome</keyword>
<reference evidence="1 2" key="1">
    <citation type="submission" date="2019-05" db="EMBL/GenBank/DDBJ databases">
        <title>Another draft genome of Portunus trituberculatus and its Hox gene families provides insights of decapod evolution.</title>
        <authorList>
            <person name="Jeong J.-H."/>
            <person name="Song I."/>
            <person name="Kim S."/>
            <person name="Choi T."/>
            <person name="Kim D."/>
            <person name="Ryu S."/>
            <person name="Kim W."/>
        </authorList>
    </citation>
    <scope>NUCLEOTIDE SEQUENCE [LARGE SCALE GENOMIC DNA]</scope>
    <source>
        <tissue evidence="1">Muscle</tissue>
    </source>
</reference>
<sequence>MLALLGTGTDTGTWGHREAPEACKCAESECRSGRGGGKSIQAMCFSVSVAVKSDTRRTPLREPAAT</sequence>
<accession>A0A5B7GYZ1</accession>
<dbReference type="AlphaFoldDB" id="A0A5B7GYZ1"/>
<name>A0A5B7GYZ1_PORTR</name>
<dbReference type="EMBL" id="VSRR010019311">
    <property type="protein sequence ID" value="MPC62118.1"/>
    <property type="molecule type" value="Genomic_DNA"/>
</dbReference>
<dbReference type="Proteomes" id="UP000324222">
    <property type="component" value="Unassembled WGS sequence"/>
</dbReference>
<gene>
    <name evidence="1" type="ORF">E2C01_056201</name>
</gene>
<proteinExistence type="predicted"/>
<protein>
    <submittedName>
        <fullName evidence="1">Uncharacterized protein</fullName>
    </submittedName>
</protein>